<keyword evidence="6" id="KW-1185">Reference proteome</keyword>
<evidence type="ECO:0000256" key="4">
    <source>
        <dbReference type="ARBA" id="ARBA00023145"/>
    </source>
</evidence>
<dbReference type="InterPro" id="IPR043147">
    <property type="entry name" value="Penicillin_amidase_A-knob"/>
</dbReference>
<dbReference type="PROSITE" id="PS51257">
    <property type="entry name" value="PROKAR_LIPOPROTEIN"/>
    <property type="match status" value="1"/>
</dbReference>
<dbReference type="SUPFAM" id="SSF56235">
    <property type="entry name" value="N-terminal nucleophile aminohydrolases (Ntn hydrolases)"/>
    <property type="match status" value="1"/>
</dbReference>
<accession>A0A363UJH2</accession>
<evidence type="ECO:0008006" key="7">
    <source>
        <dbReference type="Google" id="ProtNLM"/>
    </source>
</evidence>
<protein>
    <recommendedName>
        <fullName evidence="7">Acylase</fullName>
    </recommendedName>
</protein>
<dbReference type="Proteomes" id="UP000251800">
    <property type="component" value="Unassembled WGS sequence"/>
</dbReference>
<keyword evidence="3" id="KW-0378">Hydrolase</keyword>
<dbReference type="OrthoDB" id="9760084at2"/>
<evidence type="ECO:0000256" key="2">
    <source>
        <dbReference type="ARBA" id="ARBA00022729"/>
    </source>
</evidence>
<dbReference type="InterPro" id="IPR002692">
    <property type="entry name" value="S45"/>
</dbReference>
<proteinExistence type="inferred from homology"/>
<dbReference type="RefSeq" id="WP_109720810.1">
    <property type="nucleotide sequence ID" value="NZ_QEQK01000010.1"/>
</dbReference>
<comment type="caution">
    <text evidence="5">The sequence shown here is derived from an EMBL/GenBank/DDBJ whole genome shotgun (WGS) entry which is preliminary data.</text>
</comment>
<evidence type="ECO:0000313" key="5">
    <source>
        <dbReference type="EMBL" id="PWN55571.1"/>
    </source>
</evidence>
<dbReference type="Gene3D" id="3.60.20.10">
    <property type="entry name" value="Glutamine Phosphoribosylpyrophosphate, subunit 1, domain 1"/>
    <property type="match status" value="1"/>
</dbReference>
<keyword evidence="2" id="KW-0732">Signal</keyword>
<dbReference type="InterPro" id="IPR029055">
    <property type="entry name" value="Ntn_hydrolases_N"/>
</dbReference>
<reference evidence="5 6" key="1">
    <citation type="submission" date="2018-05" db="EMBL/GenBank/DDBJ databases">
        <title>Abyssibacter profundi OUC007T gen. nov., sp. nov, a marine bacterium isolated from seawater of the Mariana Trench.</title>
        <authorList>
            <person name="Zhou S."/>
        </authorList>
    </citation>
    <scope>NUCLEOTIDE SEQUENCE [LARGE SCALE GENOMIC DNA]</scope>
    <source>
        <strain evidence="5 6">OUC007</strain>
    </source>
</reference>
<dbReference type="InterPro" id="IPR023343">
    <property type="entry name" value="Penicillin_amidase_dom1"/>
</dbReference>
<evidence type="ECO:0000256" key="3">
    <source>
        <dbReference type="ARBA" id="ARBA00022801"/>
    </source>
</evidence>
<comment type="similarity">
    <text evidence="1">Belongs to the peptidase S45 family.</text>
</comment>
<dbReference type="Gene3D" id="2.30.120.10">
    <property type="match status" value="1"/>
</dbReference>
<organism evidence="5 6">
    <name type="scientific">Abyssibacter profundi</name>
    <dbReference type="NCBI Taxonomy" id="2182787"/>
    <lineage>
        <taxon>Bacteria</taxon>
        <taxon>Pseudomonadati</taxon>
        <taxon>Pseudomonadota</taxon>
        <taxon>Gammaproteobacteria</taxon>
        <taxon>Chromatiales</taxon>
        <taxon>Oceanococcaceae</taxon>
        <taxon>Abyssibacter</taxon>
    </lineage>
</organism>
<dbReference type="PANTHER" id="PTHR34218:SF3">
    <property type="entry name" value="ACYL-HOMOSERINE LACTONE ACYLASE PVDQ"/>
    <property type="match status" value="1"/>
</dbReference>
<name>A0A363UJH2_9GAMM</name>
<dbReference type="Gene3D" id="1.10.1400.10">
    <property type="match status" value="1"/>
</dbReference>
<evidence type="ECO:0000313" key="6">
    <source>
        <dbReference type="Proteomes" id="UP000251800"/>
    </source>
</evidence>
<dbReference type="EMBL" id="QEQK01000010">
    <property type="protein sequence ID" value="PWN55571.1"/>
    <property type="molecule type" value="Genomic_DNA"/>
</dbReference>
<sequence>MRHSILGASTLAAALLLTSGCGSSQRIGDNAGGDDPVTGTLTYDAQIKRGSFGVPHITGNDYGDIGYGYGYVHAEDNLCVLAEDLITIQGERARYFGRDGTYTLQANGNTSNNVESDFFWRHVATAERVAALAADASPEAAAATAGFAAGYSRYVAELKAGEHPGRHASCRDAEWVTPITATDIYRRYFRLSVLASSSVFVSEIAGAQPPVGGQQQTTSSVDRAEFPLSNGLDIGSNMYALSAGATQSGQSMLFGNPHFPWIGTERLYQAHMTIPGELDIMGAALYGVPAALIGFNENVAWSHTVSTAYRFTFYELTLAPGDPTSYVFDGETVAMEPTEYTVQVLESDGSITEETRTLYKSRFGPMLTLTVSGVPVLPWGTDRAYTLRDANAENTRLINQFFEWNRADSLEEFIELHASVLGVPWVNTIATGPGGQAYYGDVTVVPNVPDSKVQACQSTVSAAFAQLVPGLPVLSGNQASCDWDTDEDAPAPGIFGPSNLPTLVRDDWVHNCNDSYWLTHPEEPITGFAAIIGNEESARSLRTRLCIRHVQERLDGSDGRPGTGFADLAELQDIVLSSAVYTARIALDDVLADICPTGTAISSGGTPVDISGACAVLETWDRSNNLDAVGGHIWREFWRRADDTSLPLWLTPFSVDDPVNTPRDLNTANPEVIAALADAVEVLGDQGVALDATMGSLQTSNVHDPIPIFGGEGFEGSFTIAGRANLVDGGYPVIRGNSYIQTVTWDDNGDPVAEGFVTYSQSTDPASPYFQDMTQAYSDKQWIPWRFTPDQIAADPNLSEFRISE</sequence>
<dbReference type="GO" id="GO:0017000">
    <property type="term" value="P:antibiotic biosynthetic process"/>
    <property type="evidence" value="ECO:0007669"/>
    <property type="project" value="InterPro"/>
</dbReference>
<gene>
    <name evidence="5" type="ORF">DEH80_12345</name>
</gene>
<dbReference type="Pfam" id="PF01804">
    <property type="entry name" value="Penicil_amidase"/>
    <property type="match status" value="1"/>
</dbReference>
<evidence type="ECO:0000256" key="1">
    <source>
        <dbReference type="ARBA" id="ARBA00006586"/>
    </source>
</evidence>
<dbReference type="PANTHER" id="PTHR34218">
    <property type="entry name" value="PEPTIDASE S45 PENICILLIN AMIDASE"/>
    <property type="match status" value="1"/>
</dbReference>
<dbReference type="Gene3D" id="1.10.439.10">
    <property type="entry name" value="Penicillin Amidohydrolase, domain 1"/>
    <property type="match status" value="1"/>
</dbReference>
<keyword evidence="4" id="KW-0865">Zymogen</keyword>
<dbReference type="GO" id="GO:0016811">
    <property type="term" value="F:hydrolase activity, acting on carbon-nitrogen (but not peptide) bonds, in linear amides"/>
    <property type="evidence" value="ECO:0007669"/>
    <property type="project" value="InterPro"/>
</dbReference>
<dbReference type="AlphaFoldDB" id="A0A363UJH2"/>
<dbReference type="InterPro" id="IPR043146">
    <property type="entry name" value="Penicillin_amidase_N_B-knob"/>
</dbReference>